<dbReference type="InterPro" id="IPR010093">
    <property type="entry name" value="SinI_DNA-bd"/>
</dbReference>
<evidence type="ECO:0000313" key="2">
    <source>
        <dbReference type="EMBL" id="RAK19594.1"/>
    </source>
</evidence>
<dbReference type="Pfam" id="PF12728">
    <property type="entry name" value="HTH_17"/>
    <property type="match status" value="1"/>
</dbReference>
<protein>
    <submittedName>
        <fullName evidence="2">AlpA family transcriptional regulator</fullName>
    </submittedName>
</protein>
<dbReference type="EMBL" id="QLMI01000010">
    <property type="protein sequence ID" value="RAK19594.1"/>
    <property type="molecule type" value="Genomic_DNA"/>
</dbReference>
<dbReference type="Proteomes" id="UP000249620">
    <property type="component" value="Unassembled WGS sequence"/>
</dbReference>
<evidence type="ECO:0000313" key="3">
    <source>
        <dbReference type="Proteomes" id="UP000249620"/>
    </source>
</evidence>
<dbReference type="InterPro" id="IPR041657">
    <property type="entry name" value="HTH_17"/>
</dbReference>
<keyword evidence="3" id="KW-1185">Reference proteome</keyword>
<dbReference type="InterPro" id="IPR009061">
    <property type="entry name" value="DNA-bd_dom_put_sf"/>
</dbReference>
<reference evidence="2 3" key="1">
    <citation type="submission" date="2018-06" db="EMBL/GenBank/DDBJ databases">
        <title>Genomic Encyclopedia of Type Strains, Phase III (KMG-III): the genomes of soil and plant-associated and newly described type strains.</title>
        <authorList>
            <person name="Whitman W."/>
        </authorList>
    </citation>
    <scope>NUCLEOTIDE SEQUENCE [LARGE SCALE GENOMIC DNA]</scope>
    <source>
        <strain evidence="2 3">CGMCC 1.12398</strain>
    </source>
</reference>
<evidence type="ECO:0000259" key="1">
    <source>
        <dbReference type="Pfam" id="PF12728"/>
    </source>
</evidence>
<proteinExistence type="predicted"/>
<name>A0A327YFF9_9FLAO</name>
<comment type="caution">
    <text evidence="2">The sequence shown here is derived from an EMBL/GenBank/DDBJ whole genome shotgun (WGS) entry which is preliminary data.</text>
</comment>
<sequence>MSQQIYMLSEEGIKVLVEQITENIKNELQIQPQKVTPEDEFLNIDELSNLIGLTKPTIYGHVHRNTIPFIKKGKMLRFSKNDILHWLQDGKSKSKADIDNQVNEYLAKNPLFKR</sequence>
<organism evidence="2 3">
    <name type="scientific">Flavobacterium aquaticum</name>
    <dbReference type="NCBI Taxonomy" id="1236486"/>
    <lineage>
        <taxon>Bacteria</taxon>
        <taxon>Pseudomonadati</taxon>
        <taxon>Bacteroidota</taxon>
        <taxon>Flavobacteriia</taxon>
        <taxon>Flavobacteriales</taxon>
        <taxon>Flavobacteriaceae</taxon>
        <taxon>Flavobacterium</taxon>
    </lineage>
</organism>
<dbReference type="OrthoDB" id="597977at2"/>
<accession>A0A327YFF9</accession>
<dbReference type="AlphaFoldDB" id="A0A327YFF9"/>
<dbReference type="SUPFAM" id="SSF46955">
    <property type="entry name" value="Putative DNA-binding domain"/>
    <property type="match status" value="1"/>
</dbReference>
<dbReference type="RefSeq" id="WP_111567819.1">
    <property type="nucleotide sequence ID" value="NZ_QLMI01000010.1"/>
</dbReference>
<feature type="domain" description="Helix-turn-helix" evidence="1">
    <location>
        <begin position="41"/>
        <end position="89"/>
    </location>
</feature>
<dbReference type="GO" id="GO:0003677">
    <property type="term" value="F:DNA binding"/>
    <property type="evidence" value="ECO:0007669"/>
    <property type="project" value="InterPro"/>
</dbReference>
<dbReference type="NCBIfam" id="TIGR01764">
    <property type="entry name" value="excise"/>
    <property type="match status" value="1"/>
</dbReference>
<gene>
    <name evidence="2" type="ORF">B0I03_11021</name>
</gene>